<sequence>MKLCFCRFLLSAGIFVVALVWWPETWAKWVIVVVAGLMAILSLFFNVCCCSMKKKEEK</sequence>
<gene>
    <name evidence="2" type="ORF">LCGC14_0754780</name>
</gene>
<feature type="transmembrane region" description="Helical" evidence="1">
    <location>
        <begin position="29"/>
        <end position="49"/>
    </location>
</feature>
<evidence type="ECO:0000313" key="2">
    <source>
        <dbReference type="EMBL" id="KKN38298.1"/>
    </source>
</evidence>
<proteinExistence type="predicted"/>
<dbReference type="AlphaFoldDB" id="A0A0F9T9Z1"/>
<feature type="transmembrane region" description="Helical" evidence="1">
    <location>
        <begin position="5"/>
        <end position="23"/>
    </location>
</feature>
<name>A0A0F9T9Z1_9ZZZZ</name>
<protein>
    <submittedName>
        <fullName evidence="2">Uncharacterized protein</fullName>
    </submittedName>
</protein>
<accession>A0A0F9T9Z1</accession>
<keyword evidence="1" id="KW-1133">Transmembrane helix</keyword>
<keyword evidence="1" id="KW-0812">Transmembrane</keyword>
<keyword evidence="1" id="KW-0472">Membrane</keyword>
<evidence type="ECO:0000256" key="1">
    <source>
        <dbReference type="SAM" id="Phobius"/>
    </source>
</evidence>
<dbReference type="EMBL" id="LAZR01001839">
    <property type="protein sequence ID" value="KKN38298.1"/>
    <property type="molecule type" value="Genomic_DNA"/>
</dbReference>
<organism evidence="2">
    <name type="scientific">marine sediment metagenome</name>
    <dbReference type="NCBI Taxonomy" id="412755"/>
    <lineage>
        <taxon>unclassified sequences</taxon>
        <taxon>metagenomes</taxon>
        <taxon>ecological metagenomes</taxon>
    </lineage>
</organism>
<comment type="caution">
    <text evidence="2">The sequence shown here is derived from an EMBL/GenBank/DDBJ whole genome shotgun (WGS) entry which is preliminary data.</text>
</comment>
<reference evidence="2" key="1">
    <citation type="journal article" date="2015" name="Nature">
        <title>Complex archaea that bridge the gap between prokaryotes and eukaryotes.</title>
        <authorList>
            <person name="Spang A."/>
            <person name="Saw J.H."/>
            <person name="Jorgensen S.L."/>
            <person name="Zaremba-Niedzwiedzka K."/>
            <person name="Martijn J."/>
            <person name="Lind A.E."/>
            <person name="van Eijk R."/>
            <person name="Schleper C."/>
            <person name="Guy L."/>
            <person name="Ettema T.J."/>
        </authorList>
    </citation>
    <scope>NUCLEOTIDE SEQUENCE</scope>
</reference>